<keyword evidence="2" id="KW-1185">Reference proteome</keyword>
<reference evidence="1" key="1">
    <citation type="journal article" date="2019" name="PLoS Negl. Trop. Dis.">
        <title>Revisiting the worldwide diversity of Leptospira species in the environment.</title>
        <authorList>
            <person name="Vincent A.T."/>
            <person name="Schiettekatte O."/>
            <person name="Bourhy P."/>
            <person name="Veyrier F.J."/>
            <person name="Picardeau M."/>
        </authorList>
    </citation>
    <scope>NUCLEOTIDE SEQUENCE [LARGE SCALE GENOMIC DNA]</scope>
    <source>
        <strain evidence="1">201300427</strain>
    </source>
</reference>
<organism evidence="1 2">
    <name type="scientific">Leptospira idonii</name>
    <dbReference type="NCBI Taxonomy" id="1193500"/>
    <lineage>
        <taxon>Bacteria</taxon>
        <taxon>Pseudomonadati</taxon>
        <taxon>Spirochaetota</taxon>
        <taxon>Spirochaetia</taxon>
        <taxon>Leptospirales</taxon>
        <taxon>Leptospiraceae</taxon>
        <taxon>Leptospira</taxon>
    </lineage>
</organism>
<dbReference type="Gene3D" id="2.60.120.620">
    <property type="entry name" value="q2cbj1_9rhob like domain"/>
    <property type="match status" value="1"/>
</dbReference>
<accession>A0A4R9M4V3</accession>
<gene>
    <name evidence="1" type="ORF">EHS15_00255</name>
</gene>
<dbReference type="Proteomes" id="UP000298058">
    <property type="component" value="Unassembled WGS sequence"/>
</dbReference>
<dbReference type="EMBL" id="RQHW01000002">
    <property type="protein sequence ID" value="TGN20991.1"/>
    <property type="molecule type" value="Genomic_DNA"/>
</dbReference>
<evidence type="ECO:0000313" key="1">
    <source>
        <dbReference type="EMBL" id="TGN20991.1"/>
    </source>
</evidence>
<dbReference type="OrthoDB" id="321649at2"/>
<protein>
    <recommendedName>
        <fullName evidence="3">Phytanoyl-CoA dioxygenase</fullName>
    </recommendedName>
</protein>
<dbReference type="AlphaFoldDB" id="A0A4R9M4V3"/>
<name>A0A4R9M4V3_9LEPT</name>
<dbReference type="RefSeq" id="WP_135758526.1">
    <property type="nucleotide sequence ID" value="NZ_RQHW01000002.1"/>
</dbReference>
<evidence type="ECO:0008006" key="3">
    <source>
        <dbReference type="Google" id="ProtNLM"/>
    </source>
</evidence>
<evidence type="ECO:0000313" key="2">
    <source>
        <dbReference type="Proteomes" id="UP000298058"/>
    </source>
</evidence>
<proteinExistence type="predicted"/>
<sequence length="287" mass="33240">MDLRKEAENLLLGKLILHKNITALSSFLSLIQSLVQSSFPEGDPRIISNQLLYEDLSLRMFSLRNRIKEGEDVAEAFFPVWREVGFDPEEIYLDAIRIRCVQNGFQEIEAAKPSAFIHRDPWYANPQCQLNFWIPVYDVMFGSGFRIYPTYFDQAIANDSNLFDYENWIKQGGFQSLRNQEEGKKIFPSSESIPEEMQPYDVYGNSGELFCFASHHLHGTSPNHSGLARFSLEVRFVLESHLEERLGPDKLDNFSKGNTLRHMYKLNGKKPVSDVLIKHYEERFVSK</sequence>
<dbReference type="SUPFAM" id="SSF51197">
    <property type="entry name" value="Clavaminate synthase-like"/>
    <property type="match status" value="1"/>
</dbReference>
<comment type="caution">
    <text evidence="1">The sequence shown here is derived from an EMBL/GenBank/DDBJ whole genome shotgun (WGS) entry which is preliminary data.</text>
</comment>